<keyword evidence="2" id="KW-1133">Transmembrane helix</keyword>
<protein>
    <submittedName>
        <fullName evidence="3">Uncharacterized protein</fullName>
    </submittedName>
</protein>
<reference evidence="3 4" key="1">
    <citation type="submission" date="2014-06" db="EMBL/GenBank/DDBJ databases">
        <title>Evolutionary Origins and Diversification of the Mycorrhizal Mutualists.</title>
        <authorList>
            <consortium name="DOE Joint Genome Institute"/>
            <consortium name="Mycorrhizal Genomics Consortium"/>
            <person name="Kohler A."/>
            <person name="Kuo A."/>
            <person name="Nagy L.G."/>
            <person name="Floudas D."/>
            <person name="Copeland A."/>
            <person name="Barry K.W."/>
            <person name="Cichocki N."/>
            <person name="Veneault-Fourrey C."/>
            <person name="LaButti K."/>
            <person name="Lindquist E.A."/>
            <person name="Lipzen A."/>
            <person name="Lundell T."/>
            <person name="Morin E."/>
            <person name="Murat C."/>
            <person name="Riley R."/>
            <person name="Ohm R."/>
            <person name="Sun H."/>
            <person name="Tunlid A."/>
            <person name="Henrissat B."/>
            <person name="Grigoriev I.V."/>
            <person name="Hibbett D.S."/>
            <person name="Martin F."/>
        </authorList>
    </citation>
    <scope>NUCLEOTIDE SEQUENCE [LARGE SCALE GENOMIC DNA]</scope>
    <source>
        <strain evidence="3 4">SS14</strain>
    </source>
</reference>
<dbReference type="HOGENOM" id="CLU_2528923_0_0_1"/>
<dbReference type="AlphaFoldDB" id="A0A0C9V3D3"/>
<keyword evidence="4" id="KW-1185">Reference proteome</keyword>
<evidence type="ECO:0000313" key="4">
    <source>
        <dbReference type="Proteomes" id="UP000054279"/>
    </source>
</evidence>
<accession>A0A0C9V3D3</accession>
<evidence type="ECO:0000256" key="2">
    <source>
        <dbReference type="SAM" id="Phobius"/>
    </source>
</evidence>
<feature type="region of interest" description="Disordered" evidence="1">
    <location>
        <begin position="63"/>
        <end position="84"/>
    </location>
</feature>
<evidence type="ECO:0000313" key="3">
    <source>
        <dbReference type="EMBL" id="KIJ41424.1"/>
    </source>
</evidence>
<dbReference type="Proteomes" id="UP000054279">
    <property type="component" value="Unassembled WGS sequence"/>
</dbReference>
<keyword evidence="2" id="KW-0472">Membrane</keyword>
<dbReference type="EMBL" id="KN837137">
    <property type="protein sequence ID" value="KIJ41424.1"/>
    <property type="molecule type" value="Genomic_DNA"/>
</dbReference>
<feature type="compositionally biased region" description="Low complexity" evidence="1">
    <location>
        <begin position="75"/>
        <end position="84"/>
    </location>
</feature>
<keyword evidence="2" id="KW-0812">Transmembrane</keyword>
<sequence>MIGLLLSRPTRHAVRTGPHVELGPRACKPRRALHTARTVSFFVFFHVIAAALALARGCAHSSARFHAARPPPPSTTISTQPASI</sequence>
<gene>
    <name evidence="3" type="ORF">M422DRAFT_255629</name>
</gene>
<evidence type="ECO:0000256" key="1">
    <source>
        <dbReference type="SAM" id="MobiDB-lite"/>
    </source>
</evidence>
<feature type="transmembrane region" description="Helical" evidence="2">
    <location>
        <begin position="39"/>
        <end position="59"/>
    </location>
</feature>
<proteinExistence type="predicted"/>
<name>A0A0C9V3D3_SPHS4</name>
<organism evidence="3 4">
    <name type="scientific">Sphaerobolus stellatus (strain SS14)</name>
    <dbReference type="NCBI Taxonomy" id="990650"/>
    <lineage>
        <taxon>Eukaryota</taxon>
        <taxon>Fungi</taxon>
        <taxon>Dikarya</taxon>
        <taxon>Basidiomycota</taxon>
        <taxon>Agaricomycotina</taxon>
        <taxon>Agaricomycetes</taxon>
        <taxon>Phallomycetidae</taxon>
        <taxon>Geastrales</taxon>
        <taxon>Sphaerobolaceae</taxon>
        <taxon>Sphaerobolus</taxon>
    </lineage>
</organism>